<dbReference type="AlphaFoldDB" id="A0A4Y7PLE4"/>
<keyword evidence="4" id="KW-0963">Cytoplasm</keyword>
<proteinExistence type="predicted"/>
<dbReference type="InterPro" id="IPR011989">
    <property type="entry name" value="ARM-like"/>
</dbReference>
<dbReference type="InterPro" id="IPR041389">
    <property type="entry name" value="Importin_rep_6"/>
</dbReference>
<dbReference type="InterPro" id="IPR001494">
    <property type="entry name" value="Importin-beta_N"/>
</dbReference>
<dbReference type="VEuPathDB" id="FungiDB:BD410DRAFT_731954"/>
<evidence type="ECO:0000256" key="1">
    <source>
        <dbReference type="ARBA" id="ARBA00004123"/>
    </source>
</evidence>
<evidence type="ECO:0000256" key="6">
    <source>
        <dbReference type="ARBA" id="ARBA00022927"/>
    </source>
</evidence>
<name>A0A4Y7PLE4_9AGAM</name>
<keyword evidence="7" id="KW-0539">Nucleus</keyword>
<sequence length="929" mass="101661">MDITVPPQVSAELTQILSNLVLGDNEIRANAEKIVNERLSQTPELYILALAQFASTAADEQMRSFSLILLRRLLFRALPSASSGSRLTLYDHLSEQTRLSLERVLLNSLLNEPVTSVKHKAADTIADVANASFERGRPWPALQEAVFRAVGGDVASRDSAFRVMERCSVLSGDIPEEIITRGLRDTSVEVRLSAVKAATSFLSINHSVNILGIALGTLPIAPPSHLTRFLNALTTLATTQPTLFAPHLKGLLSFLPGLLLNTKEYDSGPTPTVARPFPNAPHHQNHGHGHGHGQAFQFPPPALLSPAAGRRTPNTGEEEAEEEREEARKAALELMVALSEARPSMVRRVDGWAAAIVRACLEGMGELKDDAEELQEWLDADPADDPTDATYPHVYEQALDRLSCALNGKPVLQVAFQYIPAMLASHDWRLRHGGLMAIAALGEGGAKVMQNELGKVVELVTTTFHDPHPRVRYAACQCIGQLCTDLEEIIQENYHAQVFSVLIPTLSATEPRVHAHAAAALINFCEGVAHDTLVPYLDAIVERLLNMLNPGSNAGGEGARYVQEQAITTLAMVADASETTFAKHYATIMPLLLNVLRNANAVDHKKLRWKAMECAGLIAIAVGRDVFRPDSNELIELLMRIQNSPRDQSDTMLNHYLIATWAKICQALGPEFEPYLPIVMPPLLQAASAKADVSVWGDDDEHKMSEKDGWETMSLDGQQVGIKTSVIEEKCQAFETLVIYCSTLGAKFAPYLSQSLELVLPSLRFVFHEGVREACAMVIPMLLVCGKQSNTLTPQMLNAVFQQLTTVIESETDASFLASLYKCFADSLKVISGPSALSPELRAGILSATRNQLQVLAERRKARAARPAQERLEEREDLALLEELEDFALEDMSGMLKYFEEAQGLLVAVGSVKALGVRGEDWDEDDAGE</sequence>
<dbReference type="GO" id="GO:0005737">
    <property type="term" value="C:cytoplasm"/>
    <property type="evidence" value="ECO:0007669"/>
    <property type="project" value="UniProtKB-SubCell"/>
</dbReference>
<dbReference type="Pfam" id="PF25574">
    <property type="entry name" value="TPR_IMB1"/>
    <property type="match status" value="1"/>
</dbReference>
<gene>
    <name evidence="10" type="ORF">BD410DRAFT_731954</name>
</gene>
<evidence type="ECO:0000313" key="10">
    <source>
        <dbReference type="EMBL" id="TDL15928.1"/>
    </source>
</evidence>
<keyword evidence="11" id="KW-1185">Reference proteome</keyword>
<evidence type="ECO:0000259" key="9">
    <source>
        <dbReference type="PROSITE" id="PS50166"/>
    </source>
</evidence>
<keyword evidence="3" id="KW-0813">Transport</keyword>
<dbReference type="Pfam" id="PF25780">
    <property type="entry name" value="TPR_IPO5"/>
    <property type="match status" value="1"/>
</dbReference>
<keyword evidence="5" id="KW-0677">Repeat</keyword>
<evidence type="ECO:0000256" key="8">
    <source>
        <dbReference type="SAM" id="MobiDB-lite"/>
    </source>
</evidence>
<keyword evidence="6" id="KW-0653">Protein transport</keyword>
<dbReference type="EMBL" id="ML170257">
    <property type="protein sequence ID" value="TDL15928.1"/>
    <property type="molecule type" value="Genomic_DNA"/>
</dbReference>
<dbReference type="InterPro" id="IPR058584">
    <property type="entry name" value="IMB1_TNPO1-like_TPR"/>
</dbReference>
<dbReference type="Gene3D" id="1.25.10.10">
    <property type="entry name" value="Leucine-rich Repeat Variant"/>
    <property type="match status" value="2"/>
</dbReference>
<evidence type="ECO:0000256" key="3">
    <source>
        <dbReference type="ARBA" id="ARBA00022448"/>
    </source>
</evidence>
<dbReference type="InterPro" id="IPR016024">
    <property type="entry name" value="ARM-type_fold"/>
</dbReference>
<accession>A0A4Y7PLE4</accession>
<dbReference type="STRING" id="50990.A0A4Y7PLE4"/>
<dbReference type="InterPro" id="IPR040122">
    <property type="entry name" value="Importin_beta"/>
</dbReference>
<dbReference type="Pfam" id="PF18808">
    <property type="entry name" value="Importin_rep_4"/>
    <property type="match status" value="1"/>
</dbReference>
<protein>
    <submittedName>
        <fullName evidence="10">ARM repeat-containing protein</fullName>
    </submittedName>
</protein>
<dbReference type="GO" id="GO:0006606">
    <property type="term" value="P:protein import into nucleus"/>
    <property type="evidence" value="ECO:0007669"/>
    <property type="project" value="InterPro"/>
</dbReference>
<dbReference type="GO" id="GO:0031267">
    <property type="term" value="F:small GTPase binding"/>
    <property type="evidence" value="ECO:0007669"/>
    <property type="project" value="InterPro"/>
</dbReference>
<dbReference type="InterPro" id="IPR041653">
    <property type="entry name" value="Importin_rep_4"/>
</dbReference>
<evidence type="ECO:0000256" key="2">
    <source>
        <dbReference type="ARBA" id="ARBA00004496"/>
    </source>
</evidence>
<dbReference type="SUPFAM" id="SSF48371">
    <property type="entry name" value="ARM repeat"/>
    <property type="match status" value="1"/>
</dbReference>
<evidence type="ECO:0000256" key="5">
    <source>
        <dbReference type="ARBA" id="ARBA00022737"/>
    </source>
</evidence>
<dbReference type="OrthoDB" id="543373at2759"/>
<dbReference type="PANTHER" id="PTHR10527">
    <property type="entry name" value="IMPORTIN BETA"/>
    <property type="match status" value="1"/>
</dbReference>
<dbReference type="Pfam" id="PF13513">
    <property type="entry name" value="HEAT_EZ"/>
    <property type="match status" value="1"/>
</dbReference>
<comment type="subcellular location">
    <subcellularLocation>
        <location evidence="2">Cytoplasm</location>
    </subcellularLocation>
    <subcellularLocation>
        <location evidence="1">Nucleus</location>
    </subcellularLocation>
</comment>
<organism evidence="10 11">
    <name type="scientific">Rickenella mellea</name>
    <dbReference type="NCBI Taxonomy" id="50990"/>
    <lineage>
        <taxon>Eukaryota</taxon>
        <taxon>Fungi</taxon>
        <taxon>Dikarya</taxon>
        <taxon>Basidiomycota</taxon>
        <taxon>Agaricomycotina</taxon>
        <taxon>Agaricomycetes</taxon>
        <taxon>Hymenochaetales</taxon>
        <taxon>Rickenellaceae</taxon>
        <taxon>Rickenella</taxon>
    </lineage>
</organism>
<dbReference type="PROSITE" id="PS50166">
    <property type="entry name" value="IMPORTIN_B_NT"/>
    <property type="match status" value="1"/>
</dbReference>
<reference evidence="10 11" key="1">
    <citation type="submission" date="2018-06" db="EMBL/GenBank/DDBJ databases">
        <title>A transcriptomic atlas of mushroom development highlights an independent origin of complex multicellularity.</title>
        <authorList>
            <consortium name="DOE Joint Genome Institute"/>
            <person name="Krizsan K."/>
            <person name="Almasi E."/>
            <person name="Merenyi Z."/>
            <person name="Sahu N."/>
            <person name="Viragh M."/>
            <person name="Koszo T."/>
            <person name="Mondo S."/>
            <person name="Kiss B."/>
            <person name="Balint B."/>
            <person name="Kues U."/>
            <person name="Barry K."/>
            <person name="Hegedus J.C."/>
            <person name="Henrissat B."/>
            <person name="Johnson J."/>
            <person name="Lipzen A."/>
            <person name="Ohm R."/>
            <person name="Nagy I."/>
            <person name="Pangilinan J."/>
            <person name="Yan J."/>
            <person name="Xiong Y."/>
            <person name="Grigoriev I.V."/>
            <person name="Hibbett D.S."/>
            <person name="Nagy L.G."/>
        </authorList>
    </citation>
    <scope>NUCLEOTIDE SEQUENCE [LARGE SCALE GENOMIC DNA]</scope>
    <source>
        <strain evidence="10 11">SZMC22713</strain>
    </source>
</reference>
<dbReference type="GO" id="GO:0005634">
    <property type="term" value="C:nucleus"/>
    <property type="evidence" value="ECO:0007669"/>
    <property type="project" value="UniProtKB-SubCell"/>
</dbReference>
<evidence type="ECO:0000256" key="7">
    <source>
        <dbReference type="ARBA" id="ARBA00023242"/>
    </source>
</evidence>
<evidence type="ECO:0000313" key="11">
    <source>
        <dbReference type="Proteomes" id="UP000294933"/>
    </source>
</evidence>
<feature type="region of interest" description="Disordered" evidence="8">
    <location>
        <begin position="266"/>
        <end position="328"/>
    </location>
</feature>
<dbReference type="Pfam" id="PF18829">
    <property type="entry name" value="Importin_rep_6"/>
    <property type="match status" value="1"/>
</dbReference>
<dbReference type="Proteomes" id="UP000294933">
    <property type="component" value="Unassembled WGS sequence"/>
</dbReference>
<evidence type="ECO:0000256" key="4">
    <source>
        <dbReference type="ARBA" id="ARBA00022490"/>
    </source>
</evidence>
<feature type="domain" description="Importin N-terminal" evidence="9">
    <location>
        <begin position="31"/>
        <end position="111"/>
    </location>
</feature>
<dbReference type="InterPro" id="IPR057672">
    <property type="entry name" value="TPR_IPO4/5"/>
</dbReference>